<evidence type="ECO:0000313" key="3">
    <source>
        <dbReference type="Proteomes" id="UP000268652"/>
    </source>
</evidence>
<evidence type="ECO:0000313" key="2">
    <source>
        <dbReference type="EMBL" id="RKN27709.1"/>
    </source>
</evidence>
<evidence type="ECO:0000313" key="4">
    <source>
        <dbReference type="Proteomes" id="UP000275024"/>
    </source>
</evidence>
<comment type="caution">
    <text evidence="1">The sequence shown here is derived from an EMBL/GenBank/DDBJ whole genome shotgun (WGS) entry which is preliminary data.</text>
</comment>
<protein>
    <submittedName>
        <fullName evidence="1">HEXXH motif domain-containing protein</fullName>
    </submittedName>
</protein>
<keyword evidence="3" id="KW-1185">Reference proteome</keyword>
<dbReference type="AlphaFoldDB" id="A0A3A9WHS7"/>
<reference evidence="3 4" key="1">
    <citation type="submission" date="2018-09" db="EMBL/GenBank/DDBJ databases">
        <title>Streptomyces sp. nov. DS1-2, an endophytic actinomycete isolated from roots of Dendrobium scabrilingue.</title>
        <authorList>
            <person name="Kuncharoen N."/>
            <person name="Kudo T."/>
            <person name="Ohkuma M."/>
            <person name="Yuki M."/>
            <person name="Tanasupawat S."/>
        </authorList>
    </citation>
    <scope>NUCLEOTIDE SEQUENCE [LARGE SCALE GENOMIC DNA]</scope>
    <source>
        <strain evidence="1 4">AZ1-7</strain>
        <strain evidence="2 3">DS1-2</strain>
    </source>
</reference>
<gene>
    <name evidence="2" type="ORF">D7318_02150</name>
    <name evidence="1" type="ORF">D7319_00745</name>
</gene>
<dbReference type="NCBIfam" id="TIGR04267">
    <property type="entry name" value="mod_HExxH"/>
    <property type="match status" value="1"/>
</dbReference>
<dbReference type="EMBL" id="RBDY01000001">
    <property type="protein sequence ID" value="RKN27709.1"/>
    <property type="molecule type" value="Genomic_DNA"/>
</dbReference>
<evidence type="ECO:0000313" key="1">
    <source>
        <dbReference type="EMBL" id="RKN12525.1"/>
    </source>
</evidence>
<dbReference type="InterPro" id="IPR026337">
    <property type="entry name" value="AKG_HExxH"/>
</dbReference>
<dbReference type="Proteomes" id="UP000275024">
    <property type="component" value="Unassembled WGS sequence"/>
</dbReference>
<dbReference type="Proteomes" id="UP000268652">
    <property type="component" value="Unassembled WGS sequence"/>
</dbReference>
<proteinExistence type="predicted"/>
<name>A0A3A9WHS7_9ACTN</name>
<dbReference type="EMBL" id="RBDX01000001">
    <property type="protein sequence ID" value="RKN12525.1"/>
    <property type="molecule type" value="Genomic_DNA"/>
</dbReference>
<accession>A0A3A9WHS7</accession>
<dbReference type="RefSeq" id="WP_120695068.1">
    <property type="nucleotide sequence ID" value="NZ_RBDX01000001.1"/>
</dbReference>
<sequence length="620" mass="65844">MTSFGPDSRTGGEPRETRRHRLPAAAFAELARGSGGQAVVARLRAGQRSRAMLLLRALIDLSSRHPGLPGPLPPPRVAWELLLTVERHRAAEVDRILLHPQVGAWLSRALRALRGRGTPDVPLWREVGHVHAVAASAALRSGIAFRATVPVRHGGVMIPALGFARLPEGAGDIAEVRADGRGQRTVRAATGGVHLPRDLTGDAPGWSAVRRLRGGHGPLAYAFPLDDLDPYRNFLRPLPPERLGEDAVTRWATGFARAWPLVAEQSNVDPAGVAACLASVVPVPGVAGAEAFSASSPEAHGCVLLSPHDDPESLAASLIHETQHIKLSALLDLVPLIDGGLEEIHYAPWRSDPRPLRGILQGVYAFLGVTGFWQARRATAAPGGARRAATLEFALRRTQTAAGLRALREHARLTAMGERFLDGIAERLAPWLGEPVADDLLGTVDDLATDHRIVHRMRHLRPDEEGVNAWAHARRRGQEPPVAAPGTAVLTARTGGHGPQLRLALARIHARDPAALARAADGSAPPPPGLHTAPSRAELAWAAGDRDAALRASRAVLDRDPDDVTAWSMLTLALPPGPAKAALTTRPELVLALHRALRKGGGEGPDPTALAVWAARGLTG</sequence>
<dbReference type="OrthoDB" id="796761at2"/>
<organism evidence="1 4">
    <name type="scientific">Streptomyces radicis</name>
    <dbReference type="NCBI Taxonomy" id="1750517"/>
    <lineage>
        <taxon>Bacteria</taxon>
        <taxon>Bacillati</taxon>
        <taxon>Actinomycetota</taxon>
        <taxon>Actinomycetes</taxon>
        <taxon>Kitasatosporales</taxon>
        <taxon>Streptomycetaceae</taxon>
        <taxon>Streptomyces</taxon>
    </lineage>
</organism>